<proteinExistence type="predicted"/>
<name>A0A6A6B0G3_9PEZI</name>
<dbReference type="GeneID" id="54300153"/>
<reference evidence="2" key="1">
    <citation type="journal article" date="2020" name="Stud. Mycol.">
        <title>101 Dothideomycetes genomes: a test case for predicting lifestyles and emergence of pathogens.</title>
        <authorList>
            <person name="Haridas S."/>
            <person name="Albert R."/>
            <person name="Binder M."/>
            <person name="Bloem J."/>
            <person name="Labutti K."/>
            <person name="Salamov A."/>
            <person name="Andreopoulos B."/>
            <person name="Baker S."/>
            <person name="Barry K."/>
            <person name="Bills G."/>
            <person name="Bluhm B."/>
            <person name="Cannon C."/>
            <person name="Castanera R."/>
            <person name="Culley D."/>
            <person name="Daum C."/>
            <person name="Ezra D."/>
            <person name="Gonzalez J."/>
            <person name="Henrissat B."/>
            <person name="Kuo A."/>
            <person name="Liang C."/>
            <person name="Lipzen A."/>
            <person name="Lutzoni F."/>
            <person name="Magnuson J."/>
            <person name="Mondo S."/>
            <person name="Nolan M."/>
            <person name="Ohm R."/>
            <person name="Pangilinan J."/>
            <person name="Park H.-J."/>
            <person name="Ramirez L."/>
            <person name="Alfaro M."/>
            <person name="Sun H."/>
            <person name="Tritt A."/>
            <person name="Yoshinaga Y."/>
            <person name="Zwiers L.-H."/>
            <person name="Turgeon B."/>
            <person name="Goodwin S."/>
            <person name="Spatafora J."/>
            <person name="Crous P."/>
            <person name="Grigoriev I."/>
        </authorList>
    </citation>
    <scope>NUCLEOTIDE SEQUENCE</scope>
    <source>
        <strain evidence="2">CBS 121167</strain>
    </source>
</reference>
<evidence type="ECO:0000313" key="3">
    <source>
        <dbReference type="Proteomes" id="UP000799438"/>
    </source>
</evidence>
<evidence type="ECO:0000256" key="1">
    <source>
        <dbReference type="SAM" id="MobiDB-lite"/>
    </source>
</evidence>
<dbReference type="Proteomes" id="UP000799438">
    <property type="component" value="Unassembled WGS sequence"/>
</dbReference>
<protein>
    <submittedName>
        <fullName evidence="2">Uncharacterized protein</fullName>
    </submittedName>
</protein>
<accession>A0A6A6B0G3</accession>
<dbReference type="AlphaFoldDB" id="A0A6A6B0G3"/>
<sequence length="184" mass="20073">MAAPGGHHDMMEASSDEDQSPSNQSRKRLLSGQIKGHVVVTEDDGGSEVDVTRASDADDNLLSQPDDEEPPPSTQQAFGLTSPLVGAGSIFAAEFASNSFQDLLVKIFEIANRLDHGGIRGWPLKRWLQWSSPVIASMTPHVLEEIIVGNLAKAVKKPGDVMDTMRHYKTYMQGRPGIYNIVFV</sequence>
<keyword evidence="3" id="KW-1185">Reference proteome</keyword>
<feature type="compositionally biased region" description="Basic and acidic residues" evidence="1">
    <location>
        <begin position="1"/>
        <end position="11"/>
    </location>
</feature>
<organism evidence="2 3">
    <name type="scientific">Aplosporella prunicola CBS 121167</name>
    <dbReference type="NCBI Taxonomy" id="1176127"/>
    <lineage>
        <taxon>Eukaryota</taxon>
        <taxon>Fungi</taxon>
        <taxon>Dikarya</taxon>
        <taxon>Ascomycota</taxon>
        <taxon>Pezizomycotina</taxon>
        <taxon>Dothideomycetes</taxon>
        <taxon>Dothideomycetes incertae sedis</taxon>
        <taxon>Botryosphaeriales</taxon>
        <taxon>Aplosporellaceae</taxon>
        <taxon>Aplosporella</taxon>
    </lineage>
</organism>
<evidence type="ECO:0000313" key="2">
    <source>
        <dbReference type="EMBL" id="KAF2136201.1"/>
    </source>
</evidence>
<dbReference type="RefSeq" id="XP_033391919.1">
    <property type="nucleotide sequence ID" value="XM_033542656.1"/>
</dbReference>
<gene>
    <name evidence="2" type="ORF">K452DRAFT_302933</name>
</gene>
<dbReference type="EMBL" id="ML995529">
    <property type="protein sequence ID" value="KAF2136201.1"/>
    <property type="molecule type" value="Genomic_DNA"/>
</dbReference>
<feature type="region of interest" description="Disordered" evidence="1">
    <location>
        <begin position="1"/>
        <end position="79"/>
    </location>
</feature>